<keyword evidence="1" id="KW-0812">Transmembrane</keyword>
<evidence type="ECO:0000313" key="2">
    <source>
        <dbReference type="EMBL" id="OGM63570.1"/>
    </source>
</evidence>
<dbReference type="Proteomes" id="UP000177082">
    <property type="component" value="Unassembled WGS sequence"/>
</dbReference>
<gene>
    <name evidence="2" type="ORF">A2961_01225</name>
</gene>
<evidence type="ECO:0000313" key="3">
    <source>
        <dbReference type="Proteomes" id="UP000177082"/>
    </source>
</evidence>
<protein>
    <submittedName>
        <fullName evidence="2">Uncharacterized protein</fullName>
    </submittedName>
</protein>
<dbReference type="EMBL" id="MGHF01000014">
    <property type="protein sequence ID" value="OGM63570.1"/>
    <property type="molecule type" value="Genomic_DNA"/>
</dbReference>
<accession>A0A1F8BHX9</accession>
<proteinExistence type="predicted"/>
<keyword evidence="1" id="KW-1133">Transmembrane helix</keyword>
<feature type="transmembrane region" description="Helical" evidence="1">
    <location>
        <begin position="23"/>
        <end position="45"/>
    </location>
</feature>
<evidence type="ECO:0000256" key="1">
    <source>
        <dbReference type="SAM" id="Phobius"/>
    </source>
</evidence>
<sequence>MVVPLTIISAYGLVKVFEVLKIYAVYVLRVSCLVLLFSLIVWEFLRYEHMYWVHMAKEYPYSSQYGVKELVDYIKNDSNEYDSIIVTDRYDQPYILFLFYLQYPPQEFQKDHTLTARDGYGFSTVREFSNYKFESVKFEEMRKNNPNSLIIGTDSEIPEDVIIVKDIYGSNGFRYFKVVRN</sequence>
<organism evidence="2 3">
    <name type="scientific">Candidatus Woesebacteria bacterium RIFCSPLOWO2_01_FULL_39_21</name>
    <dbReference type="NCBI Taxonomy" id="1802519"/>
    <lineage>
        <taxon>Bacteria</taxon>
        <taxon>Candidatus Woeseibacteriota</taxon>
    </lineage>
</organism>
<name>A0A1F8BHX9_9BACT</name>
<dbReference type="STRING" id="1802519.A2961_01225"/>
<keyword evidence="1" id="KW-0472">Membrane</keyword>
<comment type="caution">
    <text evidence="2">The sequence shown here is derived from an EMBL/GenBank/DDBJ whole genome shotgun (WGS) entry which is preliminary data.</text>
</comment>
<reference evidence="2 3" key="1">
    <citation type="journal article" date="2016" name="Nat. Commun.">
        <title>Thousands of microbial genomes shed light on interconnected biogeochemical processes in an aquifer system.</title>
        <authorList>
            <person name="Anantharaman K."/>
            <person name="Brown C.T."/>
            <person name="Hug L.A."/>
            <person name="Sharon I."/>
            <person name="Castelle C.J."/>
            <person name="Probst A.J."/>
            <person name="Thomas B.C."/>
            <person name="Singh A."/>
            <person name="Wilkins M.J."/>
            <person name="Karaoz U."/>
            <person name="Brodie E.L."/>
            <person name="Williams K.H."/>
            <person name="Hubbard S.S."/>
            <person name="Banfield J.F."/>
        </authorList>
    </citation>
    <scope>NUCLEOTIDE SEQUENCE [LARGE SCALE GENOMIC DNA]</scope>
</reference>
<dbReference type="AlphaFoldDB" id="A0A1F8BHX9"/>